<feature type="signal peptide" evidence="2">
    <location>
        <begin position="1"/>
        <end position="21"/>
    </location>
</feature>
<evidence type="ECO:0000313" key="5">
    <source>
        <dbReference type="Proteomes" id="UP000075806"/>
    </source>
</evidence>
<feature type="region of interest" description="Disordered" evidence="1">
    <location>
        <begin position="20"/>
        <end position="72"/>
    </location>
</feature>
<proteinExistence type="predicted"/>
<dbReference type="PROSITE" id="PS51257">
    <property type="entry name" value="PROKAR_LIPOPROTEIN"/>
    <property type="match status" value="1"/>
</dbReference>
<dbReference type="Pfam" id="PF01522">
    <property type="entry name" value="Polysacc_deac_1"/>
    <property type="match status" value="1"/>
</dbReference>
<dbReference type="AlphaFoldDB" id="A0A162FD70"/>
<accession>A0A162FD70</accession>
<dbReference type="STRING" id="519424.AZF04_02495"/>
<protein>
    <submittedName>
        <fullName evidence="4">Polysaccharide deacetylase</fullName>
    </submittedName>
</protein>
<dbReference type="InterPro" id="IPR002509">
    <property type="entry name" value="NODB_dom"/>
</dbReference>
<evidence type="ECO:0000256" key="1">
    <source>
        <dbReference type="SAM" id="MobiDB-lite"/>
    </source>
</evidence>
<feature type="chain" id="PRO_5007833915" evidence="2">
    <location>
        <begin position="22"/>
        <end position="278"/>
    </location>
</feature>
<feature type="domain" description="NodB homology" evidence="3">
    <location>
        <begin position="94"/>
        <end position="272"/>
    </location>
</feature>
<sequence>MTKLLLFTVCLLLTACSYSQSMESDSESESEEVKETSEVEMENNDIAPEAFDSEKIEETEQEGEETTEEEEKERIYQINSNNWQVEHIEEGEENLVLLTIDDAPEHFSIEMAEAINQLDVHAIFFVNGHFLQDEAGKEKLKLLDEMGFEIGNHTINHPNLTSISEEEQYEEIVGLSDLIEEIIDKRPRFFRAPFGANTDYAKELVKEEGMTLMNWTFGADWEKEYMEKEALTDIMVESVHPGANLLFHDREWTNEALVDIIEGIQEKGYKFVDPQKLK</sequence>
<gene>
    <name evidence="4" type="ORF">AZF04_02495</name>
</gene>
<dbReference type="InterPro" id="IPR011330">
    <property type="entry name" value="Glyco_hydro/deAcase_b/a-brl"/>
</dbReference>
<dbReference type="EMBL" id="LTAO01000001">
    <property type="protein sequence ID" value="KYG35339.1"/>
    <property type="molecule type" value="Genomic_DNA"/>
</dbReference>
<dbReference type="GO" id="GO:0016810">
    <property type="term" value="F:hydrolase activity, acting on carbon-nitrogen (but not peptide) bonds"/>
    <property type="evidence" value="ECO:0007669"/>
    <property type="project" value="InterPro"/>
</dbReference>
<dbReference type="SUPFAM" id="SSF88713">
    <property type="entry name" value="Glycoside hydrolase/deacetylase"/>
    <property type="match status" value="1"/>
</dbReference>
<name>A0A162FD70_9BACI</name>
<dbReference type="Gene3D" id="3.20.20.370">
    <property type="entry name" value="Glycoside hydrolase/deacetylase"/>
    <property type="match status" value="1"/>
</dbReference>
<keyword evidence="2" id="KW-0732">Signal</keyword>
<organism evidence="4 5">
    <name type="scientific">Alkalihalobacillus trypoxylicola</name>
    <dbReference type="NCBI Taxonomy" id="519424"/>
    <lineage>
        <taxon>Bacteria</taxon>
        <taxon>Bacillati</taxon>
        <taxon>Bacillota</taxon>
        <taxon>Bacilli</taxon>
        <taxon>Bacillales</taxon>
        <taxon>Bacillaceae</taxon>
        <taxon>Alkalihalobacillus</taxon>
    </lineage>
</organism>
<evidence type="ECO:0000313" key="4">
    <source>
        <dbReference type="EMBL" id="KYG35339.1"/>
    </source>
</evidence>
<dbReference type="PANTHER" id="PTHR10587">
    <property type="entry name" value="GLYCOSYL TRANSFERASE-RELATED"/>
    <property type="match status" value="1"/>
</dbReference>
<dbReference type="InterPro" id="IPR050248">
    <property type="entry name" value="Polysacc_deacetylase_ArnD"/>
</dbReference>
<keyword evidence="5" id="KW-1185">Reference proteome</keyword>
<feature type="compositionally biased region" description="Acidic residues" evidence="1">
    <location>
        <begin position="59"/>
        <end position="71"/>
    </location>
</feature>
<dbReference type="CDD" id="cd10917">
    <property type="entry name" value="CE4_NodB_like_6s_7s"/>
    <property type="match status" value="1"/>
</dbReference>
<dbReference type="Proteomes" id="UP000075806">
    <property type="component" value="Unassembled WGS sequence"/>
</dbReference>
<evidence type="ECO:0000256" key="2">
    <source>
        <dbReference type="SAM" id="SignalP"/>
    </source>
</evidence>
<comment type="caution">
    <text evidence="4">The sequence shown here is derived from an EMBL/GenBank/DDBJ whole genome shotgun (WGS) entry which is preliminary data.</text>
</comment>
<dbReference type="GO" id="GO:0005975">
    <property type="term" value="P:carbohydrate metabolic process"/>
    <property type="evidence" value="ECO:0007669"/>
    <property type="project" value="InterPro"/>
</dbReference>
<evidence type="ECO:0000259" key="3">
    <source>
        <dbReference type="PROSITE" id="PS51677"/>
    </source>
</evidence>
<dbReference type="PROSITE" id="PS51677">
    <property type="entry name" value="NODB"/>
    <property type="match status" value="1"/>
</dbReference>
<reference evidence="4" key="1">
    <citation type="submission" date="2016-02" db="EMBL/GenBank/DDBJ databases">
        <title>Genome sequence of Bacillus trypoxylicola KCTC 13244(T).</title>
        <authorList>
            <person name="Jeong H."/>
            <person name="Park S.-H."/>
            <person name="Choi S.-K."/>
        </authorList>
    </citation>
    <scope>NUCLEOTIDE SEQUENCE [LARGE SCALE GENOMIC DNA]</scope>
    <source>
        <strain evidence="4">KCTC 13244</strain>
    </source>
</reference>